<keyword evidence="8" id="KW-1133">Transmembrane helix</keyword>
<comment type="caution">
    <text evidence="11">The sequence shown here is derived from an EMBL/GenBank/DDBJ whole genome shotgun (WGS) entry which is preliminary data.</text>
</comment>
<keyword evidence="8" id="KW-0812">Transmembrane</keyword>
<evidence type="ECO:0000259" key="10">
    <source>
        <dbReference type="Pfam" id="PF19425"/>
    </source>
</evidence>
<sequence length="441" mass="47738">MQTRKTRILAELPAQLLSHPRAWAVAAVAGISLSGVVAAIAVPQQGPSQIVTRSVVERLPPPVAAAPAPNDLPFVSELRVQSGDTAQALFRRLRIDDPEALAFLTESGEGRQALRQLRAGRSVTAVVHGNGQLQSFALPAGQEGERVVVERGGDGRLKLRADREAATATLVEMRSGVIRSSLFAATDAADLPDEVANKLVELFGTEIDFHADLRKGDRFNVIYEAIYDRGTAVRTGRVLAAEFINQGKSHVVVLHQRADKEQYYTADGRSLGQAFLRSPLEFSRVTSSFGGRIHPILNRARDHKGVDFGAPVGTPVKATSDGVVEYAGWQRGYGNLIVLQHRGRIATAYAHLNGFARNLKQGQAVSQGDLIGYVGTTGMSTGPHLHYEVRINGEAHDPMTVALPLANALESRELQAFRRDTAPLLHRFALLNRSTQVARAE</sequence>
<dbReference type="SUPFAM" id="SSF51261">
    <property type="entry name" value="Duplicated hybrid motif"/>
    <property type="match status" value="1"/>
</dbReference>
<evidence type="ECO:0000256" key="8">
    <source>
        <dbReference type="SAM" id="Phobius"/>
    </source>
</evidence>
<name>A0ABW1ALH1_9RHOO</name>
<dbReference type="Proteomes" id="UP001595974">
    <property type="component" value="Unassembled WGS sequence"/>
</dbReference>
<evidence type="ECO:0000256" key="4">
    <source>
        <dbReference type="ARBA" id="ARBA00022723"/>
    </source>
</evidence>
<dbReference type="EMBL" id="JBHSOG010000007">
    <property type="protein sequence ID" value="MFC5768025.1"/>
    <property type="molecule type" value="Genomic_DNA"/>
</dbReference>
<feature type="transmembrane region" description="Helical" evidence="8">
    <location>
        <begin position="21"/>
        <end position="42"/>
    </location>
</feature>
<dbReference type="Pfam" id="PF01551">
    <property type="entry name" value="Peptidase_M23"/>
    <property type="match status" value="1"/>
</dbReference>
<accession>A0ABW1ALH1</accession>
<proteinExistence type="predicted"/>
<organism evidence="11 12">
    <name type="scientific">Thauera sinica</name>
    <dbReference type="NCBI Taxonomy" id="2665146"/>
    <lineage>
        <taxon>Bacteria</taxon>
        <taxon>Pseudomonadati</taxon>
        <taxon>Pseudomonadota</taxon>
        <taxon>Betaproteobacteria</taxon>
        <taxon>Rhodocyclales</taxon>
        <taxon>Zoogloeaceae</taxon>
        <taxon>Thauera</taxon>
    </lineage>
</organism>
<keyword evidence="4" id="KW-0479">Metal-binding</keyword>
<comment type="subcellular location">
    <subcellularLocation>
        <location evidence="2">Cell envelope</location>
    </subcellularLocation>
</comment>
<dbReference type="Gene3D" id="3.10.450.350">
    <property type="match status" value="2"/>
</dbReference>
<dbReference type="InterPro" id="IPR050570">
    <property type="entry name" value="Cell_wall_metabolism_enzyme"/>
</dbReference>
<evidence type="ECO:0000256" key="5">
    <source>
        <dbReference type="ARBA" id="ARBA00022801"/>
    </source>
</evidence>
<dbReference type="InterPro" id="IPR045834">
    <property type="entry name" value="Csd3_N2"/>
</dbReference>
<dbReference type="CDD" id="cd12797">
    <property type="entry name" value="M23_peptidase"/>
    <property type="match status" value="1"/>
</dbReference>
<keyword evidence="6" id="KW-0862">Zinc</keyword>
<dbReference type="InterPro" id="IPR011055">
    <property type="entry name" value="Dup_hybrid_motif"/>
</dbReference>
<keyword evidence="5" id="KW-0378">Hydrolase</keyword>
<dbReference type="Gene3D" id="2.70.70.10">
    <property type="entry name" value="Glucose Permease (Domain IIA)"/>
    <property type="match status" value="1"/>
</dbReference>
<keyword evidence="3" id="KW-0645">Protease</keyword>
<gene>
    <name evidence="11" type="ORF">ACFPTN_01430</name>
</gene>
<comment type="cofactor">
    <cofactor evidence="1">
        <name>Zn(2+)</name>
        <dbReference type="ChEBI" id="CHEBI:29105"/>
    </cofactor>
</comment>
<feature type="domain" description="Csd3-like second N-terminal" evidence="10">
    <location>
        <begin position="175"/>
        <end position="289"/>
    </location>
</feature>
<evidence type="ECO:0000256" key="7">
    <source>
        <dbReference type="ARBA" id="ARBA00023049"/>
    </source>
</evidence>
<reference evidence="12" key="1">
    <citation type="journal article" date="2019" name="Int. J. Syst. Evol. Microbiol.">
        <title>The Global Catalogue of Microorganisms (GCM) 10K type strain sequencing project: providing services to taxonomists for standard genome sequencing and annotation.</title>
        <authorList>
            <consortium name="The Broad Institute Genomics Platform"/>
            <consortium name="The Broad Institute Genome Sequencing Center for Infectious Disease"/>
            <person name="Wu L."/>
            <person name="Ma J."/>
        </authorList>
    </citation>
    <scope>NUCLEOTIDE SEQUENCE [LARGE SCALE GENOMIC DNA]</scope>
    <source>
        <strain evidence="12">SHR3</strain>
    </source>
</reference>
<evidence type="ECO:0000256" key="6">
    <source>
        <dbReference type="ARBA" id="ARBA00022833"/>
    </source>
</evidence>
<evidence type="ECO:0000313" key="12">
    <source>
        <dbReference type="Proteomes" id="UP001595974"/>
    </source>
</evidence>
<dbReference type="InterPro" id="IPR016047">
    <property type="entry name" value="M23ase_b-sheet_dom"/>
</dbReference>
<dbReference type="PANTHER" id="PTHR21666">
    <property type="entry name" value="PEPTIDASE-RELATED"/>
    <property type="match status" value="1"/>
</dbReference>
<evidence type="ECO:0000256" key="3">
    <source>
        <dbReference type="ARBA" id="ARBA00022670"/>
    </source>
</evidence>
<evidence type="ECO:0000256" key="2">
    <source>
        <dbReference type="ARBA" id="ARBA00004196"/>
    </source>
</evidence>
<evidence type="ECO:0000256" key="1">
    <source>
        <dbReference type="ARBA" id="ARBA00001947"/>
    </source>
</evidence>
<evidence type="ECO:0000259" key="9">
    <source>
        <dbReference type="Pfam" id="PF01551"/>
    </source>
</evidence>
<keyword evidence="7" id="KW-0482">Metalloprotease</keyword>
<feature type="domain" description="M23ase beta-sheet core" evidence="9">
    <location>
        <begin position="302"/>
        <end position="398"/>
    </location>
</feature>
<dbReference type="PANTHER" id="PTHR21666:SF288">
    <property type="entry name" value="CELL DIVISION PROTEIN YTFB"/>
    <property type="match status" value="1"/>
</dbReference>
<protein>
    <submittedName>
        <fullName evidence="11">M23 family metallopeptidase</fullName>
    </submittedName>
</protein>
<evidence type="ECO:0000313" key="11">
    <source>
        <dbReference type="EMBL" id="MFC5768025.1"/>
    </source>
</evidence>
<keyword evidence="12" id="KW-1185">Reference proteome</keyword>
<dbReference type="Pfam" id="PF19425">
    <property type="entry name" value="Csd3_N2"/>
    <property type="match status" value="1"/>
</dbReference>
<keyword evidence="8" id="KW-0472">Membrane</keyword>
<dbReference type="RefSeq" id="WP_096448844.1">
    <property type="nucleotide sequence ID" value="NZ_JBHSOG010000007.1"/>
</dbReference>